<reference evidence="3 4" key="1">
    <citation type="submission" date="2022-09" db="EMBL/GenBank/DDBJ databases">
        <authorList>
            <person name="Palmer J.M."/>
        </authorList>
    </citation>
    <scope>NUCLEOTIDE SEQUENCE [LARGE SCALE GENOMIC DNA]</scope>
    <source>
        <strain evidence="3 4">DSM 7382</strain>
    </source>
</reference>
<name>A0AAW0GGD6_9APHY</name>
<evidence type="ECO:0000256" key="2">
    <source>
        <dbReference type="SAM" id="SignalP"/>
    </source>
</evidence>
<gene>
    <name evidence="3" type="ORF">QCA50_004010</name>
</gene>
<comment type="caution">
    <text evidence="3">The sequence shown here is derived from an EMBL/GenBank/DDBJ whole genome shotgun (WGS) entry which is preliminary data.</text>
</comment>
<accession>A0AAW0GGD6</accession>
<dbReference type="EMBL" id="JASBNA010000004">
    <property type="protein sequence ID" value="KAK7692385.1"/>
    <property type="molecule type" value="Genomic_DNA"/>
</dbReference>
<proteinExistence type="predicted"/>
<protein>
    <submittedName>
        <fullName evidence="3">Uncharacterized protein</fullName>
    </submittedName>
</protein>
<dbReference type="PANTHER" id="PTHR34883:SF16">
    <property type="entry name" value="RICH PROTEIN, PUTATIVE-RELATED"/>
    <property type="match status" value="1"/>
</dbReference>
<feature type="chain" id="PRO_5043463247" evidence="2">
    <location>
        <begin position="20"/>
        <end position="221"/>
    </location>
</feature>
<dbReference type="AlphaFoldDB" id="A0AAW0GGD6"/>
<evidence type="ECO:0000256" key="1">
    <source>
        <dbReference type="SAM" id="MobiDB-lite"/>
    </source>
</evidence>
<keyword evidence="2" id="KW-0732">Signal</keyword>
<evidence type="ECO:0000313" key="4">
    <source>
        <dbReference type="Proteomes" id="UP001385951"/>
    </source>
</evidence>
<evidence type="ECO:0000313" key="3">
    <source>
        <dbReference type="EMBL" id="KAK7692385.1"/>
    </source>
</evidence>
<sequence>MFRLALYTAVLIGAIQVLGQDSEYIDALSSSFRPTFINLKQGQLLEMQLWGPNPFSLRESTFEDPCTWGGSFWSLNVTGGDRSVMEYQTYILDVWSGLGDSKPNPLWFFNAESDYCKMMGVIFVINPPNAKAVHDATERAKSGEVLSGDKLVTSFYPLTTIPTSSSASASSTPTPSTTSSGSPSNSTGGSNDNDDAAVSLTVGKAIITATVMGIVVFGVVF</sequence>
<dbReference type="PANTHER" id="PTHR34883">
    <property type="entry name" value="SERINE-RICH PROTEIN, PUTATIVE-RELATED-RELATED"/>
    <property type="match status" value="1"/>
</dbReference>
<dbReference type="Proteomes" id="UP001385951">
    <property type="component" value="Unassembled WGS sequence"/>
</dbReference>
<feature type="compositionally biased region" description="Low complexity" evidence="1">
    <location>
        <begin position="163"/>
        <end position="191"/>
    </location>
</feature>
<feature type="signal peptide" evidence="2">
    <location>
        <begin position="1"/>
        <end position="19"/>
    </location>
</feature>
<feature type="region of interest" description="Disordered" evidence="1">
    <location>
        <begin position="163"/>
        <end position="192"/>
    </location>
</feature>
<keyword evidence="4" id="KW-1185">Reference proteome</keyword>
<organism evidence="3 4">
    <name type="scientific">Cerrena zonata</name>
    <dbReference type="NCBI Taxonomy" id="2478898"/>
    <lineage>
        <taxon>Eukaryota</taxon>
        <taxon>Fungi</taxon>
        <taxon>Dikarya</taxon>
        <taxon>Basidiomycota</taxon>
        <taxon>Agaricomycotina</taxon>
        <taxon>Agaricomycetes</taxon>
        <taxon>Polyporales</taxon>
        <taxon>Cerrenaceae</taxon>
        <taxon>Cerrena</taxon>
    </lineage>
</organism>
<dbReference type="InterPro" id="IPR052953">
    <property type="entry name" value="Ser-rich/MCO-related"/>
</dbReference>